<evidence type="ECO:0000256" key="1">
    <source>
        <dbReference type="SAM" id="MobiDB-lite"/>
    </source>
</evidence>
<dbReference type="PANTHER" id="PTHR11005">
    <property type="entry name" value="LYSOSOMAL ACID LIPASE-RELATED"/>
    <property type="match status" value="1"/>
</dbReference>
<sequence>MPPNKLLTALSHMGPRNVRQVAEAYVWAVLLVLRWCQMQLLEPIVTWWLDTVMANWEETLKACLREVLAYATRLLNGASNAVVTLLFGRSASSRMRATRARPSPWVDWWASRGRGRTGTFNAILARDGLVPGGERAGADGSVAPGLHPSGRAQRQGCDDGLTRLPPKSGAGTPWRWRWGWWRGRLGRGASASQSGPRAVRTRVQGGERAPRPAHSSGSELFRRPGGSGQSQGAPRRGFMEEGRLNAELALTNTFAWLRTATRQALMLPDPSVTGSGDPGWGPSFNVPGKGDGRPMPRSSSFSHNLRGLSRKPSFNSAEDLQHWTVADAILRAGYPLESHIVTTEDGYILTMQRIPRKDSKEVVFFQHGVMDTSLSWVSNGVEGSQAFAAHDAGFDVWLGNSRSNPPRAHIDPAKSGLRYWYYSINELGIQDMDAQLDFVHRAKTAELARAGRLGHVLGGMGVSGLEQREEEQEQGGPAEGKQHRHGTLGLPRSARSSGPGARRGHRRSGSDSVLAARRNLEQGGAESLENGPEGGPGPGTTEAQAEAASMAPDEGWGPAASCAGGRGQEGGLAQAADSAAAPLAGGREGGAGVRAHHAQTPGTEALEGCSGKHASAFAASQAATPAPGQPRGSTGAPAHPPSGVGGAMKRQVSHDDGVASVQYRLQAVGHSLGGCSLLIYAVHRAMAGRAHHLKRLVLLSPAGYHSHYPRAAWIFLWVLPTFMRVLEWLRPGLSAPVYIPSSLLRYITFKLSLDVQQLPALNELLRAAFRLLLSGDGSEWDRAVQMPHYNQYSMPALSLHTGAHLVQLINERRFRLYDRGSRRANRAAYGVARPPDLAAQYHLLAGLPVDMVAGRQDGIVAAADVHTHYTMLRDAGVRATFKEFDVGHLDVVFAMKDEVQHYVLHRLLLPPAPLGPLA</sequence>
<dbReference type="GO" id="GO:0016787">
    <property type="term" value="F:hydrolase activity"/>
    <property type="evidence" value="ECO:0007669"/>
    <property type="project" value="UniProtKB-KW"/>
</dbReference>
<dbReference type="EMBL" id="KL662090">
    <property type="protein sequence ID" value="KFM23316.1"/>
    <property type="molecule type" value="Genomic_DNA"/>
</dbReference>
<dbReference type="eggNOG" id="KOG2624">
    <property type="taxonomic scope" value="Eukaryota"/>
</dbReference>
<dbReference type="GO" id="GO:0006629">
    <property type="term" value="P:lipid metabolic process"/>
    <property type="evidence" value="ECO:0007669"/>
    <property type="project" value="InterPro"/>
</dbReference>
<feature type="compositionally biased region" description="Low complexity" evidence="1">
    <location>
        <begin position="571"/>
        <end position="585"/>
    </location>
</feature>
<feature type="region of interest" description="Disordered" evidence="1">
    <location>
        <begin position="187"/>
        <end position="236"/>
    </location>
</feature>
<protein>
    <submittedName>
        <fullName evidence="3">Lysosomal acid lipase/cholesteryl ester hydrolase</fullName>
    </submittedName>
</protein>
<organism evidence="3 4">
    <name type="scientific">Auxenochlorella protothecoides</name>
    <name type="common">Green microalga</name>
    <name type="synonym">Chlorella protothecoides</name>
    <dbReference type="NCBI Taxonomy" id="3075"/>
    <lineage>
        <taxon>Eukaryota</taxon>
        <taxon>Viridiplantae</taxon>
        <taxon>Chlorophyta</taxon>
        <taxon>core chlorophytes</taxon>
        <taxon>Trebouxiophyceae</taxon>
        <taxon>Chlorellales</taxon>
        <taxon>Chlorellaceae</taxon>
        <taxon>Auxenochlorella</taxon>
    </lineage>
</organism>
<dbReference type="KEGG" id="apro:F751_1012"/>
<reference evidence="3 4" key="1">
    <citation type="journal article" date="2014" name="BMC Genomics">
        <title>Oil accumulation mechanisms of the oleaginous microalga Chlorella protothecoides revealed through its genome, transcriptomes, and proteomes.</title>
        <authorList>
            <person name="Gao C."/>
            <person name="Wang Y."/>
            <person name="Shen Y."/>
            <person name="Yan D."/>
            <person name="He X."/>
            <person name="Dai J."/>
            <person name="Wu Q."/>
        </authorList>
    </citation>
    <scope>NUCLEOTIDE SEQUENCE [LARGE SCALE GENOMIC DNA]</scope>
    <source>
        <strain evidence="3 4">0710</strain>
    </source>
</reference>
<dbReference type="OrthoDB" id="9974421at2759"/>
<feature type="region of interest" description="Disordered" evidence="1">
    <location>
        <begin position="135"/>
        <end position="170"/>
    </location>
</feature>
<evidence type="ECO:0000313" key="4">
    <source>
        <dbReference type="Proteomes" id="UP000028924"/>
    </source>
</evidence>
<dbReference type="Pfam" id="PF04083">
    <property type="entry name" value="Abhydro_lipase"/>
    <property type="match status" value="1"/>
</dbReference>
<proteinExistence type="predicted"/>
<feature type="compositionally biased region" description="Low complexity" evidence="1">
    <location>
        <begin position="491"/>
        <end position="500"/>
    </location>
</feature>
<evidence type="ECO:0000313" key="3">
    <source>
        <dbReference type="EMBL" id="KFM23316.1"/>
    </source>
</evidence>
<accession>A0A087SC62</accession>
<dbReference type="GeneID" id="23612403"/>
<dbReference type="Gene3D" id="3.40.50.1820">
    <property type="entry name" value="alpha/beta hydrolase"/>
    <property type="match status" value="2"/>
</dbReference>
<feature type="compositionally biased region" description="Low complexity" evidence="1">
    <location>
        <begin position="614"/>
        <end position="626"/>
    </location>
</feature>
<dbReference type="RefSeq" id="XP_011396186.1">
    <property type="nucleotide sequence ID" value="XM_011397884.1"/>
</dbReference>
<evidence type="ECO:0000259" key="2">
    <source>
        <dbReference type="Pfam" id="PF04083"/>
    </source>
</evidence>
<keyword evidence="4" id="KW-1185">Reference proteome</keyword>
<feature type="region of interest" description="Disordered" evidence="1">
    <location>
        <begin position="466"/>
        <end position="651"/>
    </location>
</feature>
<dbReference type="Proteomes" id="UP000028924">
    <property type="component" value="Unassembled WGS sequence"/>
</dbReference>
<gene>
    <name evidence="3" type="ORF">F751_1012</name>
</gene>
<dbReference type="InterPro" id="IPR029058">
    <property type="entry name" value="AB_hydrolase_fold"/>
</dbReference>
<dbReference type="AlphaFoldDB" id="A0A087SC62"/>
<dbReference type="InterPro" id="IPR006693">
    <property type="entry name" value="AB_hydrolase_lipase"/>
</dbReference>
<name>A0A087SC62_AUXPR</name>
<dbReference type="SUPFAM" id="SSF53474">
    <property type="entry name" value="alpha/beta-Hydrolases"/>
    <property type="match status" value="2"/>
</dbReference>
<keyword evidence="3" id="KW-0378">Hydrolase</keyword>
<feature type="domain" description="Partial AB-hydrolase lipase" evidence="2">
    <location>
        <begin position="326"/>
        <end position="380"/>
    </location>
</feature>